<accession>A0A6P7FG22</accession>
<dbReference type="Proteomes" id="UP001652700">
    <property type="component" value="Unplaced"/>
</dbReference>
<dbReference type="EnsemblMetazoa" id="XM_028279203.2">
    <property type="protein sequence ID" value="XP_028135004.1"/>
    <property type="gene ID" value="LOC114329924"/>
</dbReference>
<keyword evidence="3" id="KW-1185">Reference proteome</keyword>
<dbReference type="RefSeq" id="XP_028135004.1">
    <property type="nucleotide sequence ID" value="XM_028279203.1"/>
</dbReference>
<organism evidence="4">
    <name type="scientific">Diabrotica virgifera virgifera</name>
    <name type="common">western corn rootworm</name>
    <dbReference type="NCBI Taxonomy" id="50390"/>
    <lineage>
        <taxon>Eukaryota</taxon>
        <taxon>Metazoa</taxon>
        <taxon>Ecdysozoa</taxon>
        <taxon>Arthropoda</taxon>
        <taxon>Hexapoda</taxon>
        <taxon>Insecta</taxon>
        <taxon>Pterygota</taxon>
        <taxon>Neoptera</taxon>
        <taxon>Endopterygota</taxon>
        <taxon>Coleoptera</taxon>
        <taxon>Polyphaga</taxon>
        <taxon>Cucujiformia</taxon>
        <taxon>Chrysomeloidea</taxon>
        <taxon>Chrysomelidae</taxon>
        <taxon>Galerucinae</taxon>
        <taxon>Diabroticina</taxon>
        <taxon>Diabroticites</taxon>
        <taxon>Diabrotica</taxon>
    </lineage>
</organism>
<evidence type="ECO:0000313" key="3">
    <source>
        <dbReference type="Proteomes" id="UP001652700"/>
    </source>
</evidence>
<evidence type="ECO:0000313" key="2">
    <source>
        <dbReference type="EnsemblMetazoa" id="XP_028135004.1"/>
    </source>
</evidence>
<keyword evidence="1" id="KW-0802">TPR repeat</keyword>
<feature type="repeat" description="TPR" evidence="1">
    <location>
        <begin position="52"/>
        <end position="85"/>
    </location>
</feature>
<dbReference type="PROSITE" id="PS50005">
    <property type="entry name" value="TPR"/>
    <property type="match status" value="2"/>
</dbReference>
<name>A0A6P7FG22_DIAVI</name>
<sequence>MTTWLNPFGPPPEIYGYQTLWHSIGNYMARIEQYERSLPFFDEAVLKCPNDKKTLIDRGKVRAKICNFKGALEDINKAINLDPSDLVSLAERSDAVYLNCEFEDAIVQNYRLLPLRKKPDHFSMGIRKCSTAIENCLGPVAGCPLRDYFLIIRKLAWLETFHAEKRVPFVAKNKKIKKPKRKKREKRKERKSVCEEPCDLNLQIKDSLNSHQSNNFRVPPLQQSFGFSPLQNYTTNIDNYIAETYLERMYREKVFVKELPNKPGINCPNEEGVKKLKTIAKDCYNTVYDKQEVLRTRKPFYHIKYQQAFISGGLKDRQEAELQLHQENTRKEAEKITARLVKALLSNNLTTVIDLAEKLKKYCDSKSKRLLPDKQIYLSKIYDIVRDAFYLVNRLNPEQPSWDQDKRILVSLGQPVSRQPSKDSVISSYKVPLLDFGQQIQMFEDRLEVAEDDNEMLWYYHELARYNLLAKKYDVAKSFCTRCALLAEKNNEYHWYINATVLQMRICIKLLNKADAILEANKGITMAQQLQDKNLEKYLDRCIHVISDLEFDDHTGKKQIQKRQQKILAMMQSEKIKSEFSNLFRIMSAQPDSRRMNIIPGMRVKTKDTAMSRLRSSKSIARDTSVSIAGSSVTGANFISLVQFQI</sequence>
<dbReference type="AlphaFoldDB" id="A0A6P7FG22"/>
<dbReference type="FunCoup" id="A0A6P7FG22">
    <property type="interactions" value="61"/>
</dbReference>
<evidence type="ECO:0000256" key="1">
    <source>
        <dbReference type="PROSITE-ProRule" id="PRU00339"/>
    </source>
</evidence>
<gene>
    <name evidence="4" type="primary">LOC114329924</name>
</gene>
<dbReference type="InterPro" id="IPR011990">
    <property type="entry name" value="TPR-like_helical_dom_sf"/>
</dbReference>
<dbReference type="InParanoid" id="A0A6P7FG22"/>
<dbReference type="KEGG" id="dvv:114329924"/>
<dbReference type="OrthoDB" id="10268002at2759"/>
<reference evidence="2" key="2">
    <citation type="submission" date="2025-05" db="UniProtKB">
        <authorList>
            <consortium name="EnsemblMetazoa"/>
        </authorList>
    </citation>
    <scope>IDENTIFICATION</scope>
</reference>
<dbReference type="PANTHER" id="PTHR21391:SF0">
    <property type="entry name" value="AT04489P-RELATED"/>
    <property type="match status" value="1"/>
</dbReference>
<proteinExistence type="predicted"/>
<evidence type="ECO:0000313" key="4">
    <source>
        <dbReference type="RefSeq" id="XP_028135004.1"/>
    </source>
</evidence>
<protein>
    <submittedName>
        <fullName evidence="4">Tetratricopeptide repeat protein 25-like</fullName>
    </submittedName>
</protein>
<dbReference type="Gene3D" id="1.25.40.10">
    <property type="entry name" value="Tetratricopeptide repeat domain"/>
    <property type="match status" value="1"/>
</dbReference>
<dbReference type="SUPFAM" id="SSF48452">
    <property type="entry name" value="TPR-like"/>
    <property type="match status" value="1"/>
</dbReference>
<dbReference type="GeneID" id="114329924"/>
<feature type="repeat" description="TPR" evidence="1">
    <location>
        <begin position="18"/>
        <end position="51"/>
    </location>
</feature>
<dbReference type="InterPro" id="IPR019734">
    <property type="entry name" value="TPR_rpt"/>
</dbReference>
<reference evidence="4" key="1">
    <citation type="submission" date="2025-04" db="UniProtKB">
        <authorList>
            <consortium name="RefSeq"/>
        </authorList>
    </citation>
    <scope>IDENTIFICATION</scope>
    <source>
        <tissue evidence="4">Whole insect</tissue>
    </source>
</reference>
<dbReference type="PANTHER" id="PTHR21391">
    <property type="entry name" value="AT04489P-RELATED"/>
    <property type="match status" value="1"/>
</dbReference>